<evidence type="ECO:0000313" key="2">
    <source>
        <dbReference type="EMBL" id="MFD1398532.1"/>
    </source>
</evidence>
<organism evidence="2 3">
    <name type="scientific">Lacticaseibacillus suilingensis</name>
    <dbReference type="NCBI Taxonomy" id="2799577"/>
    <lineage>
        <taxon>Bacteria</taxon>
        <taxon>Bacillati</taxon>
        <taxon>Bacillota</taxon>
        <taxon>Bacilli</taxon>
        <taxon>Lactobacillales</taxon>
        <taxon>Lactobacillaceae</taxon>
        <taxon>Lacticaseibacillus</taxon>
    </lineage>
</organism>
<evidence type="ECO:0000259" key="1">
    <source>
        <dbReference type="Pfam" id="PF04542"/>
    </source>
</evidence>
<evidence type="ECO:0000313" key="3">
    <source>
        <dbReference type="Proteomes" id="UP001597199"/>
    </source>
</evidence>
<dbReference type="Proteomes" id="UP001597199">
    <property type="component" value="Unassembled WGS sequence"/>
</dbReference>
<dbReference type="InterPro" id="IPR013325">
    <property type="entry name" value="RNA_pol_sigma_r2"/>
</dbReference>
<feature type="domain" description="RNA polymerase sigma-70 region 2" evidence="1">
    <location>
        <begin position="22"/>
        <end position="88"/>
    </location>
</feature>
<sequence>MNAEELSLIQRARTDSQAFATLFNQYLPLVLKTVKAYYIRDFAYDDWLQEARIAMLNAVRRYDGSSGSRFGSFYRMVLVSHINSLLRNRLAQKRMADATAIIIPDPIPTTFGEGTVSYRIEENLFIRAELAHFIASLSDLERAGLIAQFDQATPKPDRRAVERSRAKFGSYLKEQLY</sequence>
<dbReference type="RefSeq" id="WP_204119581.1">
    <property type="nucleotide sequence ID" value="NZ_BOLV01000018.1"/>
</dbReference>
<dbReference type="Gene3D" id="1.20.120.1810">
    <property type="match status" value="1"/>
</dbReference>
<reference evidence="3" key="1">
    <citation type="journal article" date="2019" name="Int. J. Syst. Evol. Microbiol.">
        <title>The Global Catalogue of Microorganisms (GCM) 10K type strain sequencing project: providing services to taxonomists for standard genome sequencing and annotation.</title>
        <authorList>
            <consortium name="The Broad Institute Genomics Platform"/>
            <consortium name="The Broad Institute Genome Sequencing Center for Infectious Disease"/>
            <person name="Wu L."/>
            <person name="Ma J."/>
        </authorList>
    </citation>
    <scope>NUCLEOTIDE SEQUENCE [LARGE SCALE GENOMIC DNA]</scope>
    <source>
        <strain evidence="3">CCM 9110</strain>
    </source>
</reference>
<dbReference type="SUPFAM" id="SSF88946">
    <property type="entry name" value="Sigma2 domain of RNA polymerase sigma factors"/>
    <property type="match status" value="1"/>
</dbReference>
<dbReference type="Pfam" id="PF04542">
    <property type="entry name" value="Sigma70_r2"/>
    <property type="match status" value="1"/>
</dbReference>
<accession>A0ABW4BFR1</accession>
<keyword evidence="3" id="KW-1185">Reference proteome</keyword>
<comment type="caution">
    <text evidence="2">The sequence shown here is derived from an EMBL/GenBank/DDBJ whole genome shotgun (WGS) entry which is preliminary data.</text>
</comment>
<gene>
    <name evidence="2" type="ORF">ACFQ41_04350</name>
</gene>
<dbReference type="NCBIfam" id="TIGR02937">
    <property type="entry name" value="sigma70-ECF"/>
    <property type="match status" value="1"/>
</dbReference>
<dbReference type="InterPro" id="IPR014284">
    <property type="entry name" value="RNA_pol_sigma-70_dom"/>
</dbReference>
<protein>
    <submittedName>
        <fullName evidence="2">Sigma-70 family RNA polymerase sigma factor</fullName>
    </submittedName>
</protein>
<name>A0ABW4BFR1_9LACO</name>
<dbReference type="InterPro" id="IPR007627">
    <property type="entry name" value="RNA_pol_sigma70_r2"/>
</dbReference>
<dbReference type="EMBL" id="JBHTOA010000019">
    <property type="protein sequence ID" value="MFD1398532.1"/>
    <property type="molecule type" value="Genomic_DNA"/>
</dbReference>
<proteinExistence type="predicted"/>